<feature type="compositionally biased region" description="Basic and acidic residues" evidence="1">
    <location>
        <begin position="233"/>
        <end position="252"/>
    </location>
</feature>
<dbReference type="Proteomes" id="UP000276776">
    <property type="component" value="Unassembled WGS sequence"/>
</dbReference>
<proteinExistence type="predicted"/>
<accession>A0A0N5D0U9</accession>
<keyword evidence="3" id="KW-1185">Reference proteome</keyword>
<feature type="compositionally biased region" description="Pro residues" evidence="1">
    <location>
        <begin position="208"/>
        <end position="222"/>
    </location>
</feature>
<dbReference type="OMA" id="AVLMYSN"/>
<evidence type="ECO:0000313" key="2">
    <source>
        <dbReference type="EMBL" id="VDN03784.1"/>
    </source>
</evidence>
<reference evidence="2 3" key="2">
    <citation type="submission" date="2018-11" db="EMBL/GenBank/DDBJ databases">
        <authorList>
            <consortium name="Pathogen Informatics"/>
        </authorList>
    </citation>
    <scope>NUCLEOTIDE SEQUENCE [LARGE SCALE GENOMIC DNA]</scope>
</reference>
<name>A0A0N5D0U9_THECL</name>
<protein>
    <submittedName>
        <fullName evidence="2 4">Uncharacterized protein</fullName>
    </submittedName>
</protein>
<dbReference type="WBParaSite" id="TCLT_0000644301-mRNA-1">
    <property type="protein sequence ID" value="TCLT_0000644301-mRNA-1"/>
    <property type="gene ID" value="TCLT_0000644301"/>
</dbReference>
<evidence type="ECO:0000313" key="4">
    <source>
        <dbReference type="WBParaSite" id="TCLT_0000644301-mRNA-1"/>
    </source>
</evidence>
<dbReference type="AlphaFoldDB" id="A0A0N5D0U9"/>
<organism evidence="4">
    <name type="scientific">Thelazia callipaeda</name>
    <name type="common">Oriental eyeworm</name>
    <name type="synonym">Parasitic nematode</name>
    <dbReference type="NCBI Taxonomy" id="103827"/>
    <lineage>
        <taxon>Eukaryota</taxon>
        <taxon>Metazoa</taxon>
        <taxon>Ecdysozoa</taxon>
        <taxon>Nematoda</taxon>
        <taxon>Chromadorea</taxon>
        <taxon>Rhabditida</taxon>
        <taxon>Spirurina</taxon>
        <taxon>Spiruromorpha</taxon>
        <taxon>Thelazioidea</taxon>
        <taxon>Thelaziidae</taxon>
        <taxon>Thelazia</taxon>
    </lineage>
</organism>
<gene>
    <name evidence="2" type="ORF">TCLT_LOCUS6432</name>
</gene>
<dbReference type="EMBL" id="UYYF01004415">
    <property type="protein sequence ID" value="VDN03784.1"/>
    <property type="molecule type" value="Genomic_DNA"/>
</dbReference>
<feature type="region of interest" description="Disordered" evidence="1">
    <location>
        <begin position="200"/>
        <end position="275"/>
    </location>
</feature>
<reference evidence="4" key="1">
    <citation type="submission" date="2017-02" db="UniProtKB">
        <authorList>
            <consortium name="WormBaseParasite"/>
        </authorList>
    </citation>
    <scope>IDENTIFICATION</scope>
</reference>
<sequence length="316" mass="35859">MGCECISPPPEFDVPPPPDPSLIWNLLFDEANEKLTEACCAQLDGLFRAIQLPNSERDNEAERYKKKERTRNKRKSEYPTDIILNTSEWPYTNAEENNTSMKAGDLLYGSTGNDFLVHKAIPITSNLLRNYSCRPNNLPLNLMRNSMQRSASTLRLRGSTDGYCTIGKMYEEIPRNRIFNNIQTSSNPWTSTRECKLQTNYGISSVRRPPPTCRPPPPPPEDSPISLDSTENSLDKEFNATPKRSTDDEKSRNSANSGENGHESGYGTAPNRSWNSPVVLHEQKRIPFRQSEEVPRRQTPLAIYAHRTNAHPMTYV</sequence>
<evidence type="ECO:0000256" key="1">
    <source>
        <dbReference type="SAM" id="MobiDB-lite"/>
    </source>
</evidence>
<evidence type="ECO:0000313" key="3">
    <source>
        <dbReference type="Proteomes" id="UP000276776"/>
    </source>
</evidence>
<dbReference type="OrthoDB" id="5830871at2759"/>